<feature type="binding site" evidence="4 5">
    <location>
        <position position="127"/>
    </location>
    <ligand>
        <name>Zn(2+)</name>
        <dbReference type="ChEBI" id="CHEBI:29105"/>
    </ligand>
</feature>
<feature type="binding site" evidence="4">
    <location>
        <position position="116"/>
    </location>
    <ligand>
        <name>NAD(+)</name>
        <dbReference type="ChEBI" id="CHEBI:57540"/>
    </ligand>
</feature>
<dbReference type="EC" id="2.3.1.286" evidence="4"/>
<keyword evidence="3 4" id="KW-0520">NAD</keyword>
<feature type="binding site" evidence="4 5">
    <location>
        <position position="124"/>
    </location>
    <ligand>
        <name>Zn(2+)</name>
        <dbReference type="ChEBI" id="CHEBI:29105"/>
    </ligand>
</feature>
<dbReference type="PaxDb" id="1123384-AJ81_03630"/>
<feature type="binding site" evidence="4">
    <location>
        <position position="33"/>
    </location>
    <ligand>
        <name>nicotinamide</name>
        <dbReference type="ChEBI" id="CHEBI:17154"/>
    </ligand>
</feature>
<feature type="binding site" evidence="4">
    <location>
        <position position="98"/>
    </location>
    <ligand>
        <name>NAD(+)</name>
        <dbReference type="ChEBI" id="CHEBI:57540"/>
    </ligand>
</feature>
<feature type="binding site" evidence="4 5">
    <location>
        <position position="148"/>
    </location>
    <ligand>
        <name>Zn(2+)</name>
        <dbReference type="ChEBI" id="CHEBI:29105"/>
    </ligand>
</feature>
<dbReference type="PANTHER" id="PTHR11085:SF4">
    <property type="entry name" value="NAD-DEPENDENT PROTEIN DEACYLASE"/>
    <property type="match status" value="1"/>
</dbReference>
<comment type="subcellular location">
    <subcellularLocation>
        <location evidence="4">Cytoplasm</location>
    </subcellularLocation>
</comment>
<dbReference type="PATRIC" id="fig|1123384.7.peg.707"/>
<feature type="binding site" evidence="4">
    <location>
        <position position="101"/>
    </location>
    <ligand>
        <name>nicotinamide</name>
        <dbReference type="ChEBI" id="CHEBI:17154"/>
    </ligand>
</feature>
<dbReference type="InterPro" id="IPR028628">
    <property type="entry name" value="Sirtuin_class_U"/>
</dbReference>
<evidence type="ECO:0000256" key="4">
    <source>
        <dbReference type="HAMAP-Rule" id="MF_01968"/>
    </source>
</evidence>
<dbReference type="Gene3D" id="3.30.1600.10">
    <property type="entry name" value="SIR2/SIRT2 'Small Domain"/>
    <property type="match status" value="1"/>
</dbReference>
<dbReference type="Gene3D" id="3.40.50.1220">
    <property type="entry name" value="TPP-binding domain"/>
    <property type="match status" value="1"/>
</dbReference>
<dbReference type="Proteomes" id="UP000077469">
    <property type="component" value="Chromosome"/>
</dbReference>
<dbReference type="GO" id="GO:0017136">
    <property type="term" value="F:histone deacetylase activity, NAD-dependent"/>
    <property type="evidence" value="ECO:0007669"/>
    <property type="project" value="TreeGrafter"/>
</dbReference>
<dbReference type="RefSeq" id="WP_031502193.1">
    <property type="nucleotide sequence ID" value="NC_022795.1"/>
</dbReference>
<dbReference type="OrthoDB" id="9800582at2"/>
<sequence length="245" mass="27374">MTERELLEKIKASHHVVALTGAGVSTESGIPDFRGPNGLYSKYPENIFDIDYLYAEPEGFYRFWREALLPMSEAQHNDAHTLLAELESRSLLEAVITQNIDGLHQKAGSKNVIELHGNIFEYYCTRCGKVRSLESVKKLLESNPVPRCDCGGLIRPNIVFFGESLPMHALSEATRHARECDLMIVLGSSLVVYPAAQLPIIAKEHGAKLIIVNKGKTGLDDLADFKFDRNLSDFARELIKHLHST</sequence>
<comment type="similarity">
    <text evidence="4">Belongs to the sirtuin family. Class U subfamily.</text>
</comment>
<proteinExistence type="inferred from homology"/>
<reference evidence="7 8" key="1">
    <citation type="submission" date="2014-01" db="EMBL/GenBank/DDBJ databases">
        <title>Genome sequencing of Thermotog hypogea.</title>
        <authorList>
            <person name="Zhang X."/>
            <person name="Alvare G."/>
            <person name="Fristensky B."/>
            <person name="Chen L."/>
            <person name="Suen T."/>
            <person name="Chen Q."/>
            <person name="Ma K."/>
        </authorList>
    </citation>
    <scope>NUCLEOTIDE SEQUENCE [LARGE SCALE GENOMIC DNA]</scope>
    <source>
        <strain evidence="7 8">DSM 11164</strain>
    </source>
</reference>
<evidence type="ECO:0000256" key="1">
    <source>
        <dbReference type="ARBA" id="ARBA00022490"/>
    </source>
</evidence>
<dbReference type="PANTHER" id="PTHR11085">
    <property type="entry name" value="NAD-DEPENDENT PROTEIN DEACYLASE SIRTUIN-5, MITOCHONDRIAL-RELATED"/>
    <property type="match status" value="1"/>
</dbReference>
<keyword evidence="1 4" id="KW-0963">Cytoplasm</keyword>
<feature type="active site" description="Proton acceptor" evidence="4 5">
    <location>
        <position position="116"/>
    </location>
</feature>
<dbReference type="InterPro" id="IPR026591">
    <property type="entry name" value="Sirtuin_cat_small_dom_sf"/>
</dbReference>
<evidence type="ECO:0000313" key="7">
    <source>
        <dbReference type="EMBL" id="AJC73455.1"/>
    </source>
</evidence>
<dbReference type="GO" id="GO:0005737">
    <property type="term" value="C:cytoplasm"/>
    <property type="evidence" value="ECO:0007669"/>
    <property type="project" value="UniProtKB-SubCell"/>
</dbReference>
<feature type="binding site" evidence="4">
    <location>
        <position position="22"/>
    </location>
    <ligand>
        <name>NAD(+)</name>
        <dbReference type="ChEBI" id="CHEBI:57540"/>
    </ligand>
</feature>
<feature type="binding site" evidence="4">
    <location>
        <position position="34"/>
    </location>
    <ligand>
        <name>NAD(+)</name>
        <dbReference type="ChEBI" id="CHEBI:57540"/>
    </ligand>
</feature>
<accession>A0A0X1KQ67</accession>
<evidence type="ECO:0000313" key="8">
    <source>
        <dbReference type="Proteomes" id="UP000077469"/>
    </source>
</evidence>
<dbReference type="NCBIfam" id="NF001752">
    <property type="entry name" value="PRK00481.1-1"/>
    <property type="match status" value="1"/>
</dbReference>
<comment type="cofactor">
    <cofactor evidence="4">
        <name>Zn(2+)</name>
        <dbReference type="ChEBI" id="CHEBI:29105"/>
    </cofactor>
    <text evidence="4">Binds 1 zinc ion per subunit.</text>
</comment>
<organism evidence="7 8">
    <name type="scientific">Pseudothermotoga hypogea DSM 11164 = NBRC 106472</name>
    <dbReference type="NCBI Taxonomy" id="1123384"/>
    <lineage>
        <taxon>Bacteria</taxon>
        <taxon>Thermotogati</taxon>
        <taxon>Thermotogota</taxon>
        <taxon>Thermotogae</taxon>
        <taxon>Thermotogales</taxon>
        <taxon>Thermotogaceae</taxon>
        <taxon>Pseudothermotoga</taxon>
    </lineage>
</organism>
<protein>
    <recommendedName>
        <fullName evidence="4">NAD-dependent protein deacetylase</fullName>
        <ecNumber evidence="4">2.3.1.286</ecNumber>
    </recommendedName>
    <alternativeName>
        <fullName evidence="4">Regulatory protein SIR2 homolog</fullName>
    </alternativeName>
</protein>
<evidence type="ECO:0000256" key="2">
    <source>
        <dbReference type="ARBA" id="ARBA00022679"/>
    </source>
</evidence>
<comment type="function">
    <text evidence="4">NAD-dependent protein deacetylase which modulates the activities of several enzymes which are inactive in their acetylated form.</text>
</comment>
<dbReference type="GO" id="GO:0008270">
    <property type="term" value="F:zinc ion binding"/>
    <property type="evidence" value="ECO:0007669"/>
    <property type="project" value="UniProtKB-UniRule"/>
</dbReference>
<keyword evidence="2 4" id="KW-0808">Transferase</keyword>
<comment type="catalytic activity">
    <reaction evidence="4">
        <text>N(6)-acetyl-L-lysyl-[protein] + NAD(+) + H2O = 2''-O-acetyl-ADP-D-ribose + nicotinamide + L-lysyl-[protein]</text>
        <dbReference type="Rhea" id="RHEA:43636"/>
        <dbReference type="Rhea" id="RHEA-COMP:9752"/>
        <dbReference type="Rhea" id="RHEA-COMP:10731"/>
        <dbReference type="ChEBI" id="CHEBI:15377"/>
        <dbReference type="ChEBI" id="CHEBI:17154"/>
        <dbReference type="ChEBI" id="CHEBI:29969"/>
        <dbReference type="ChEBI" id="CHEBI:57540"/>
        <dbReference type="ChEBI" id="CHEBI:61930"/>
        <dbReference type="ChEBI" id="CHEBI:83767"/>
        <dbReference type="EC" id="2.3.1.286"/>
    </reaction>
</comment>
<comment type="caution">
    <text evidence="4">Lacks conserved residue(s) required for the propagation of feature annotation.</text>
</comment>
<feature type="domain" description="Deacetylase sirtuin-type" evidence="6">
    <location>
        <begin position="1"/>
        <end position="245"/>
    </location>
</feature>
<dbReference type="AlphaFoldDB" id="A0A0X1KQ67"/>
<keyword evidence="4 5" id="KW-0862">Zinc</keyword>
<dbReference type="InterPro" id="IPR029035">
    <property type="entry name" value="DHS-like_NAD/FAD-binding_dom"/>
</dbReference>
<feature type="binding site" evidence="4">
    <location>
        <position position="101"/>
    </location>
    <ligand>
        <name>NAD(+)</name>
        <dbReference type="ChEBI" id="CHEBI:57540"/>
    </ligand>
</feature>
<feature type="binding site" evidence="4">
    <location>
        <position position="215"/>
    </location>
    <ligand>
        <name>NAD(+)</name>
        <dbReference type="ChEBI" id="CHEBI:57540"/>
    </ligand>
</feature>
<dbReference type="HAMAP" id="MF_01968">
    <property type="entry name" value="Sirtuin_ClassU"/>
    <property type="match status" value="1"/>
</dbReference>
<dbReference type="GO" id="GO:0070403">
    <property type="term" value="F:NAD+ binding"/>
    <property type="evidence" value="ECO:0007669"/>
    <property type="project" value="UniProtKB-UniRule"/>
</dbReference>
<evidence type="ECO:0000256" key="5">
    <source>
        <dbReference type="PROSITE-ProRule" id="PRU00236"/>
    </source>
</evidence>
<feature type="binding site" evidence="4">
    <location>
        <position position="100"/>
    </location>
    <ligand>
        <name>nicotinamide</name>
        <dbReference type="ChEBI" id="CHEBI:17154"/>
    </ligand>
</feature>
<dbReference type="SUPFAM" id="SSF52467">
    <property type="entry name" value="DHS-like NAD/FAD-binding domain"/>
    <property type="match status" value="1"/>
</dbReference>
<dbReference type="PROSITE" id="PS50305">
    <property type="entry name" value="SIRTUIN"/>
    <property type="match status" value="1"/>
</dbReference>
<feature type="binding site" evidence="4">
    <location>
        <position position="188"/>
    </location>
    <ligand>
        <name>NAD(+)</name>
        <dbReference type="ChEBI" id="CHEBI:57540"/>
    </ligand>
</feature>
<feature type="binding site" evidence="4">
    <location>
        <position position="189"/>
    </location>
    <ligand>
        <name>NAD(+)</name>
        <dbReference type="ChEBI" id="CHEBI:57540"/>
    </ligand>
</feature>
<evidence type="ECO:0000256" key="3">
    <source>
        <dbReference type="ARBA" id="ARBA00023027"/>
    </source>
</evidence>
<dbReference type="InterPro" id="IPR003000">
    <property type="entry name" value="Sirtuin"/>
</dbReference>
<keyword evidence="8" id="KW-1185">Reference proteome</keyword>
<dbReference type="STRING" id="1123384.AJ81_03630"/>
<dbReference type="Pfam" id="PF02146">
    <property type="entry name" value="SIR2"/>
    <property type="match status" value="1"/>
</dbReference>
<evidence type="ECO:0000259" key="6">
    <source>
        <dbReference type="PROSITE" id="PS50305"/>
    </source>
</evidence>
<dbReference type="InterPro" id="IPR050134">
    <property type="entry name" value="NAD-dep_sirtuin_deacylases"/>
</dbReference>
<feature type="binding site" evidence="4">
    <location>
        <position position="213"/>
    </location>
    <ligand>
        <name>NAD(+)</name>
        <dbReference type="ChEBI" id="CHEBI:57540"/>
    </ligand>
</feature>
<dbReference type="InterPro" id="IPR026590">
    <property type="entry name" value="Ssirtuin_cat_dom"/>
</dbReference>
<feature type="binding site" evidence="4">
    <location>
        <position position="33"/>
    </location>
    <ligand>
        <name>NAD(+)</name>
        <dbReference type="ChEBI" id="CHEBI:57540"/>
    </ligand>
</feature>
<dbReference type="NCBIfam" id="NF001753">
    <property type="entry name" value="PRK00481.1-3"/>
    <property type="match status" value="1"/>
</dbReference>
<feature type="binding site" evidence="4 5">
    <location>
        <position position="150"/>
    </location>
    <ligand>
        <name>Zn(2+)</name>
        <dbReference type="ChEBI" id="CHEBI:29105"/>
    </ligand>
</feature>
<keyword evidence="4 5" id="KW-0479">Metal-binding</keyword>
<gene>
    <name evidence="4" type="primary">cobB</name>
    <name evidence="7" type="ORF">AJ81_03630</name>
</gene>
<feature type="binding site" evidence="4">
    <location>
        <position position="100"/>
    </location>
    <ligand>
        <name>NAD(+)</name>
        <dbReference type="ChEBI" id="CHEBI:57540"/>
    </ligand>
</feature>
<dbReference type="EMBL" id="CP007141">
    <property type="protein sequence ID" value="AJC73455.1"/>
    <property type="molecule type" value="Genomic_DNA"/>
</dbReference>
<name>A0A0X1KQ67_9THEM</name>
<feature type="binding site" evidence="4">
    <location>
        <position position="26"/>
    </location>
    <ligand>
        <name>NAD(+)</name>
        <dbReference type="ChEBI" id="CHEBI:57540"/>
    </ligand>
</feature>
<dbReference type="KEGG" id="phy:AJ81_03630"/>